<gene>
    <name evidence="3" type="ORF">GUITHDRAFT_146980</name>
</gene>
<reference evidence="4" key="3">
    <citation type="submission" date="2016-03" db="UniProtKB">
        <authorList>
            <consortium name="EnsemblProtists"/>
        </authorList>
    </citation>
    <scope>IDENTIFICATION</scope>
</reference>
<reference evidence="5" key="2">
    <citation type="submission" date="2012-11" db="EMBL/GenBank/DDBJ databases">
        <authorList>
            <person name="Kuo A."/>
            <person name="Curtis B.A."/>
            <person name="Tanifuji G."/>
            <person name="Burki F."/>
            <person name="Gruber A."/>
            <person name="Irimia M."/>
            <person name="Maruyama S."/>
            <person name="Arias M.C."/>
            <person name="Ball S.G."/>
            <person name="Gile G.H."/>
            <person name="Hirakawa Y."/>
            <person name="Hopkins J.F."/>
            <person name="Rensing S.A."/>
            <person name="Schmutz J."/>
            <person name="Symeonidi A."/>
            <person name="Elias M."/>
            <person name="Eveleigh R.J."/>
            <person name="Herman E.K."/>
            <person name="Klute M.J."/>
            <person name="Nakayama T."/>
            <person name="Obornik M."/>
            <person name="Reyes-Prieto A."/>
            <person name="Armbrust E.V."/>
            <person name="Aves S.J."/>
            <person name="Beiko R.G."/>
            <person name="Coutinho P."/>
            <person name="Dacks J.B."/>
            <person name="Durnford D.G."/>
            <person name="Fast N.M."/>
            <person name="Green B.R."/>
            <person name="Grisdale C."/>
            <person name="Hempe F."/>
            <person name="Henrissat B."/>
            <person name="Hoppner M.P."/>
            <person name="Ishida K.-I."/>
            <person name="Kim E."/>
            <person name="Koreny L."/>
            <person name="Kroth P.G."/>
            <person name="Liu Y."/>
            <person name="Malik S.-B."/>
            <person name="Maier U.G."/>
            <person name="McRose D."/>
            <person name="Mock T."/>
            <person name="Neilson J.A."/>
            <person name="Onodera N.T."/>
            <person name="Poole A.M."/>
            <person name="Pritham E.J."/>
            <person name="Richards T.A."/>
            <person name="Rocap G."/>
            <person name="Roy S.W."/>
            <person name="Sarai C."/>
            <person name="Schaack S."/>
            <person name="Shirato S."/>
            <person name="Slamovits C.H."/>
            <person name="Spencer D.F."/>
            <person name="Suzuki S."/>
            <person name="Worden A.Z."/>
            <person name="Zauner S."/>
            <person name="Barry K."/>
            <person name="Bell C."/>
            <person name="Bharti A.K."/>
            <person name="Crow J.A."/>
            <person name="Grimwood J."/>
            <person name="Kramer R."/>
            <person name="Lindquist E."/>
            <person name="Lucas S."/>
            <person name="Salamov A."/>
            <person name="McFadden G.I."/>
            <person name="Lane C.E."/>
            <person name="Keeling P.J."/>
            <person name="Gray M.W."/>
            <person name="Grigoriev I.V."/>
            <person name="Archibald J.M."/>
        </authorList>
    </citation>
    <scope>NUCLEOTIDE SEQUENCE</scope>
    <source>
        <strain evidence="5">CCMP2712</strain>
    </source>
</reference>
<dbReference type="KEGG" id="gtt:GUITHDRAFT_146980"/>
<dbReference type="GeneID" id="17291488"/>
<name>L1IEY6_GUITC</name>
<keyword evidence="5" id="KW-1185">Reference proteome</keyword>
<evidence type="ECO:0000256" key="2">
    <source>
        <dbReference type="SAM" id="MobiDB-lite"/>
    </source>
</evidence>
<evidence type="ECO:0000256" key="1">
    <source>
        <dbReference type="SAM" id="Coils"/>
    </source>
</evidence>
<reference evidence="3 5" key="1">
    <citation type="journal article" date="2012" name="Nature">
        <title>Algal genomes reveal evolutionary mosaicism and the fate of nucleomorphs.</title>
        <authorList>
            <consortium name="DOE Joint Genome Institute"/>
            <person name="Curtis B.A."/>
            <person name="Tanifuji G."/>
            <person name="Burki F."/>
            <person name="Gruber A."/>
            <person name="Irimia M."/>
            <person name="Maruyama S."/>
            <person name="Arias M.C."/>
            <person name="Ball S.G."/>
            <person name="Gile G.H."/>
            <person name="Hirakawa Y."/>
            <person name="Hopkins J.F."/>
            <person name="Kuo A."/>
            <person name="Rensing S.A."/>
            <person name="Schmutz J."/>
            <person name="Symeonidi A."/>
            <person name="Elias M."/>
            <person name="Eveleigh R.J."/>
            <person name="Herman E.K."/>
            <person name="Klute M.J."/>
            <person name="Nakayama T."/>
            <person name="Obornik M."/>
            <person name="Reyes-Prieto A."/>
            <person name="Armbrust E.V."/>
            <person name="Aves S.J."/>
            <person name="Beiko R.G."/>
            <person name="Coutinho P."/>
            <person name="Dacks J.B."/>
            <person name="Durnford D.G."/>
            <person name="Fast N.M."/>
            <person name="Green B.R."/>
            <person name="Grisdale C.J."/>
            <person name="Hempel F."/>
            <person name="Henrissat B."/>
            <person name="Hoppner M.P."/>
            <person name="Ishida K."/>
            <person name="Kim E."/>
            <person name="Koreny L."/>
            <person name="Kroth P.G."/>
            <person name="Liu Y."/>
            <person name="Malik S.B."/>
            <person name="Maier U.G."/>
            <person name="McRose D."/>
            <person name="Mock T."/>
            <person name="Neilson J.A."/>
            <person name="Onodera N.T."/>
            <person name="Poole A.M."/>
            <person name="Pritham E.J."/>
            <person name="Richards T.A."/>
            <person name="Rocap G."/>
            <person name="Roy S.W."/>
            <person name="Sarai C."/>
            <person name="Schaack S."/>
            <person name="Shirato S."/>
            <person name="Slamovits C.H."/>
            <person name="Spencer D.F."/>
            <person name="Suzuki S."/>
            <person name="Worden A.Z."/>
            <person name="Zauner S."/>
            <person name="Barry K."/>
            <person name="Bell C."/>
            <person name="Bharti A.K."/>
            <person name="Crow J.A."/>
            <person name="Grimwood J."/>
            <person name="Kramer R."/>
            <person name="Lindquist E."/>
            <person name="Lucas S."/>
            <person name="Salamov A."/>
            <person name="McFadden G.I."/>
            <person name="Lane C.E."/>
            <person name="Keeling P.J."/>
            <person name="Gray M.W."/>
            <person name="Grigoriev I.V."/>
            <person name="Archibald J.M."/>
        </authorList>
    </citation>
    <scope>NUCLEOTIDE SEQUENCE</scope>
    <source>
        <strain evidence="3 5">CCMP2712</strain>
    </source>
</reference>
<organism evidence="3">
    <name type="scientific">Guillardia theta (strain CCMP2712)</name>
    <name type="common">Cryptophyte</name>
    <dbReference type="NCBI Taxonomy" id="905079"/>
    <lineage>
        <taxon>Eukaryota</taxon>
        <taxon>Cryptophyceae</taxon>
        <taxon>Pyrenomonadales</taxon>
        <taxon>Geminigeraceae</taxon>
        <taxon>Guillardia</taxon>
    </lineage>
</organism>
<accession>L1IEY6</accession>
<dbReference type="EnsemblProtists" id="EKX34773">
    <property type="protein sequence ID" value="EKX34773"/>
    <property type="gene ID" value="GUITHDRAFT_146980"/>
</dbReference>
<sequence length="214" mass="23271">MSVKQGARVSPNGRFSPPLSSASSGSRQASSDLRESDAVSELDKIAALQKKHQQLASLRRRLESAEDQVDFYVDLFAKVQMACNVAKRISEDHDNDSELKDCLSQLHSMLMSQPPSLQGVHVQPFFHLPPPPAPSALPLANQEDAVPSKHADVVSDIISHAPQKSTDRAGAIPHARMEGKQSRVVTRQSVPDSSSPKMSGRNRVKAKSSTTMML</sequence>
<dbReference type="Proteomes" id="UP000011087">
    <property type="component" value="Unassembled WGS sequence"/>
</dbReference>
<dbReference type="HOGENOM" id="CLU_1291134_0_0_1"/>
<feature type="compositionally biased region" description="Low complexity" evidence="2">
    <location>
        <begin position="13"/>
        <end position="31"/>
    </location>
</feature>
<feature type="region of interest" description="Disordered" evidence="2">
    <location>
        <begin position="1"/>
        <end position="36"/>
    </location>
</feature>
<feature type="region of interest" description="Disordered" evidence="2">
    <location>
        <begin position="174"/>
        <end position="214"/>
    </location>
</feature>
<dbReference type="PaxDb" id="55529-EKX34773"/>
<proteinExistence type="predicted"/>
<evidence type="ECO:0000313" key="3">
    <source>
        <dbReference type="EMBL" id="EKX34773.1"/>
    </source>
</evidence>
<evidence type="ECO:0000313" key="4">
    <source>
        <dbReference type="EnsemblProtists" id="EKX34773"/>
    </source>
</evidence>
<feature type="coiled-coil region" evidence="1">
    <location>
        <begin position="45"/>
        <end position="75"/>
    </location>
</feature>
<dbReference type="AlphaFoldDB" id="L1IEY6"/>
<keyword evidence="1" id="KW-0175">Coiled coil</keyword>
<protein>
    <submittedName>
        <fullName evidence="3 4">Uncharacterized protein</fullName>
    </submittedName>
</protein>
<dbReference type="RefSeq" id="XP_005821753.1">
    <property type="nucleotide sequence ID" value="XM_005821696.1"/>
</dbReference>
<dbReference type="EMBL" id="JH993103">
    <property type="protein sequence ID" value="EKX34773.1"/>
    <property type="molecule type" value="Genomic_DNA"/>
</dbReference>
<evidence type="ECO:0000313" key="5">
    <source>
        <dbReference type="Proteomes" id="UP000011087"/>
    </source>
</evidence>
<feature type="compositionally biased region" description="Polar residues" evidence="2">
    <location>
        <begin position="183"/>
        <end position="197"/>
    </location>
</feature>